<reference evidence="3" key="1">
    <citation type="submission" date="2017-01" db="EMBL/GenBank/DDBJ databases">
        <authorList>
            <person name="Varghese N."/>
            <person name="Submissions S."/>
        </authorList>
    </citation>
    <scope>NUCLEOTIDE SEQUENCE [LARGE SCALE GENOMIC DNA]</scope>
    <source>
        <strain evidence="3">ATCC 12950</strain>
    </source>
</reference>
<feature type="transmembrane region" description="Helical" evidence="1">
    <location>
        <begin position="62"/>
        <end position="83"/>
    </location>
</feature>
<protein>
    <recommendedName>
        <fullName evidence="4">DUF3800 domain-containing protein</fullName>
    </recommendedName>
</protein>
<dbReference type="AlphaFoldDB" id="A0A1N6QLY6"/>
<evidence type="ECO:0008006" key="4">
    <source>
        <dbReference type="Google" id="ProtNLM"/>
    </source>
</evidence>
<evidence type="ECO:0000256" key="1">
    <source>
        <dbReference type="SAM" id="Phobius"/>
    </source>
</evidence>
<keyword evidence="1" id="KW-1133">Transmembrane helix</keyword>
<gene>
    <name evidence="2" type="ORF">SAMN05421833_10144</name>
</gene>
<proteinExistence type="predicted"/>
<keyword evidence="1" id="KW-0472">Membrane</keyword>
<dbReference type="STRING" id="58117.SAMN05421833_10144"/>
<evidence type="ECO:0000313" key="3">
    <source>
        <dbReference type="Proteomes" id="UP000186096"/>
    </source>
</evidence>
<organism evidence="2 3">
    <name type="scientific">Microbispora rosea</name>
    <dbReference type="NCBI Taxonomy" id="58117"/>
    <lineage>
        <taxon>Bacteria</taxon>
        <taxon>Bacillati</taxon>
        <taxon>Actinomycetota</taxon>
        <taxon>Actinomycetes</taxon>
        <taxon>Streptosporangiales</taxon>
        <taxon>Streptosporangiaceae</taxon>
        <taxon>Microbispora</taxon>
    </lineage>
</organism>
<keyword evidence="3" id="KW-1185">Reference proteome</keyword>
<name>A0A1N6QLY6_9ACTN</name>
<sequence length="189" mass="21573">MYSESRAYVDESMRLEEGLYVLAAVAVPVDRAAEYRAVLRGLLLTKQPRLHWRDEDRKRRLAIARAVAALSPTLNIVIGAGLLPAKQRRVRRKCLERLLWQLASNDIRHVVMERRNAAGDKEDLDLVNALRARQALPHDMHVQWGDPLAEELLWLPDVVAGIVARAEAGDDSLWRLLRGERMTERVICE</sequence>
<accession>A0A1N6QLY6</accession>
<keyword evidence="1" id="KW-0812">Transmembrane</keyword>
<dbReference type="Proteomes" id="UP000186096">
    <property type="component" value="Unassembled WGS sequence"/>
</dbReference>
<evidence type="ECO:0000313" key="2">
    <source>
        <dbReference type="EMBL" id="SIQ17610.1"/>
    </source>
</evidence>
<dbReference type="EMBL" id="FTNI01000001">
    <property type="protein sequence ID" value="SIQ17610.1"/>
    <property type="molecule type" value="Genomic_DNA"/>
</dbReference>